<dbReference type="SUPFAM" id="SSF46689">
    <property type="entry name" value="Homeodomain-like"/>
    <property type="match status" value="1"/>
</dbReference>
<dbReference type="PRINTS" id="PR00032">
    <property type="entry name" value="HTHARAC"/>
</dbReference>
<proteinExistence type="predicted"/>
<comment type="caution">
    <text evidence="5">The sequence shown here is derived from an EMBL/GenBank/DDBJ whole genome shotgun (WGS) entry which is preliminary data.</text>
</comment>
<dbReference type="PROSITE" id="PS00041">
    <property type="entry name" value="HTH_ARAC_FAMILY_1"/>
    <property type="match status" value="1"/>
</dbReference>
<evidence type="ECO:0000313" key="5">
    <source>
        <dbReference type="EMBL" id="GAA2133880.1"/>
    </source>
</evidence>
<dbReference type="Pfam" id="PF12833">
    <property type="entry name" value="HTH_18"/>
    <property type="match status" value="1"/>
</dbReference>
<keyword evidence="2" id="KW-0238">DNA-binding</keyword>
<dbReference type="InterPro" id="IPR053142">
    <property type="entry name" value="PchR_regulatory_protein"/>
</dbReference>
<evidence type="ECO:0000256" key="3">
    <source>
        <dbReference type="ARBA" id="ARBA00023163"/>
    </source>
</evidence>
<dbReference type="InterPro" id="IPR009057">
    <property type="entry name" value="Homeodomain-like_sf"/>
</dbReference>
<dbReference type="PROSITE" id="PS01124">
    <property type="entry name" value="HTH_ARAC_FAMILY_2"/>
    <property type="match status" value="1"/>
</dbReference>
<dbReference type="EMBL" id="BAAANT010000004">
    <property type="protein sequence ID" value="GAA2133880.1"/>
    <property type="molecule type" value="Genomic_DNA"/>
</dbReference>
<dbReference type="PANTHER" id="PTHR47893:SF1">
    <property type="entry name" value="REGULATORY PROTEIN PCHR"/>
    <property type="match status" value="1"/>
</dbReference>
<dbReference type="Gene3D" id="1.10.10.60">
    <property type="entry name" value="Homeodomain-like"/>
    <property type="match status" value="1"/>
</dbReference>
<dbReference type="InterPro" id="IPR020449">
    <property type="entry name" value="Tscrpt_reg_AraC-type_HTH"/>
</dbReference>
<accession>A0ABN2YYD7</accession>
<keyword evidence="1" id="KW-0805">Transcription regulation</keyword>
<dbReference type="SMART" id="SM00342">
    <property type="entry name" value="HTH_ARAC"/>
    <property type="match status" value="1"/>
</dbReference>
<dbReference type="InterPro" id="IPR018062">
    <property type="entry name" value="HTH_AraC-typ_CS"/>
</dbReference>
<protein>
    <recommendedName>
        <fullName evidence="4">HTH araC/xylS-type domain-containing protein</fullName>
    </recommendedName>
</protein>
<reference evidence="5 6" key="1">
    <citation type="journal article" date="2019" name="Int. J. Syst. Evol. Microbiol.">
        <title>The Global Catalogue of Microorganisms (GCM) 10K type strain sequencing project: providing services to taxonomists for standard genome sequencing and annotation.</title>
        <authorList>
            <consortium name="The Broad Institute Genomics Platform"/>
            <consortium name="The Broad Institute Genome Sequencing Center for Infectious Disease"/>
            <person name="Wu L."/>
            <person name="Ma J."/>
        </authorList>
    </citation>
    <scope>NUCLEOTIDE SEQUENCE [LARGE SCALE GENOMIC DNA]</scope>
    <source>
        <strain evidence="5 6">JCM 14560</strain>
    </source>
</reference>
<dbReference type="RefSeq" id="WP_344461209.1">
    <property type="nucleotide sequence ID" value="NZ_BAAANT010000004.1"/>
</dbReference>
<feature type="domain" description="HTH araC/xylS-type" evidence="4">
    <location>
        <begin position="47"/>
        <end position="148"/>
    </location>
</feature>
<evidence type="ECO:0000256" key="1">
    <source>
        <dbReference type="ARBA" id="ARBA00023015"/>
    </source>
</evidence>
<keyword evidence="3" id="KW-0804">Transcription</keyword>
<evidence type="ECO:0000313" key="6">
    <source>
        <dbReference type="Proteomes" id="UP001422759"/>
    </source>
</evidence>
<dbReference type="InterPro" id="IPR018060">
    <property type="entry name" value="HTH_AraC"/>
</dbReference>
<evidence type="ECO:0000256" key="2">
    <source>
        <dbReference type="ARBA" id="ARBA00023125"/>
    </source>
</evidence>
<name>A0ABN2YYD7_9ACTN</name>
<organism evidence="5 6">
    <name type="scientific">Kitasatospora kazusensis</name>
    <dbReference type="NCBI Taxonomy" id="407974"/>
    <lineage>
        <taxon>Bacteria</taxon>
        <taxon>Bacillati</taxon>
        <taxon>Actinomycetota</taxon>
        <taxon>Actinomycetes</taxon>
        <taxon>Kitasatosporales</taxon>
        <taxon>Streptomycetaceae</taxon>
        <taxon>Kitasatospora</taxon>
    </lineage>
</organism>
<evidence type="ECO:0000259" key="4">
    <source>
        <dbReference type="PROSITE" id="PS01124"/>
    </source>
</evidence>
<dbReference type="PANTHER" id="PTHR47893">
    <property type="entry name" value="REGULATORY PROTEIN PCHR"/>
    <property type="match status" value="1"/>
</dbReference>
<keyword evidence="6" id="KW-1185">Reference proteome</keyword>
<dbReference type="Proteomes" id="UP001422759">
    <property type="component" value="Unassembled WGS sequence"/>
</dbReference>
<sequence>MELLRTERTEYAEYDAPAEYDEYDGPYDRTAPAELARSPLAGPDLLLRIKGFARSRLADPDLKPGMLARHHHISLRHLQKLFRDHGQSPAGWIRDERLRRSRAELRDPRLDHLSVAVIGDRSGLYGASHFSRLFRKYYGVAPGEYRRHRPGIRIAA</sequence>
<gene>
    <name evidence="5" type="ORF">GCM10009760_10480</name>
</gene>